<dbReference type="OrthoDB" id="7253658at2"/>
<dbReference type="SMART" id="SM00849">
    <property type="entry name" value="Lactamase_B"/>
    <property type="match status" value="1"/>
</dbReference>
<dbReference type="EMBL" id="JWIC01000007">
    <property type="protein sequence ID" value="KID56209.1"/>
    <property type="molecule type" value="Genomic_DNA"/>
</dbReference>
<comment type="similarity">
    <text evidence="1">Belongs to the metallo-beta-lactamase superfamily. Class-B beta-lactamase family.</text>
</comment>
<evidence type="ECO:0000313" key="5">
    <source>
        <dbReference type="Proteomes" id="UP000031327"/>
    </source>
</evidence>
<comment type="caution">
    <text evidence="4">The sequence shown here is derived from an EMBL/GenBank/DDBJ whole genome shotgun (WGS) entry which is preliminary data.</text>
</comment>
<dbReference type="Gene3D" id="3.60.15.10">
    <property type="entry name" value="Ribonuclease Z/Hydroxyacylglutathione hydrolase-like"/>
    <property type="match status" value="1"/>
</dbReference>
<evidence type="ECO:0000313" key="4">
    <source>
        <dbReference type="EMBL" id="KID56209.1"/>
    </source>
</evidence>
<sequence length="322" mass="36587">MKAYISLLLLLLSGCSIHTERTLNTYSTNNETSLPNTVLTKLKWHHGAQNCDASQEAAHDIYQHDASTYIIRQSKCLTYEAPFIYVLVGQQAILVLDTGALGKGTSYNLYQTLEKLLGKKQLSDKELLVIHSHGHSDHHQGDWVFDGQPNTTLIRPSKTALQAYFKFKSWPDEQALIDLGGRALTILPTPGHQEESLSIYDPHNKWLLTGDTLYPGYIYIKDWDAYKYSINKLSQFAKDNAVSAILGAHIEMKNVPKQYYPIGSTYQPHESHLDLDVIQLHMLNDALHTNQAPTELVFDRFIIKPMSLFQKTISNLARWFKD</sequence>
<proteinExistence type="inferred from homology"/>
<feature type="chain" id="PRO_5002135973" evidence="2">
    <location>
        <begin position="19"/>
        <end position="322"/>
    </location>
</feature>
<feature type="domain" description="Metallo-beta-lactamase" evidence="3">
    <location>
        <begin position="81"/>
        <end position="249"/>
    </location>
</feature>
<keyword evidence="2" id="KW-0732">Signal</keyword>
<dbReference type="PANTHER" id="PTHR42951">
    <property type="entry name" value="METALLO-BETA-LACTAMASE DOMAIN-CONTAINING"/>
    <property type="match status" value="1"/>
</dbReference>
<dbReference type="RefSeq" id="WP_039610782.1">
    <property type="nucleotide sequence ID" value="NZ_JWIC01000007.1"/>
</dbReference>
<evidence type="ECO:0000259" key="3">
    <source>
        <dbReference type="SMART" id="SM00849"/>
    </source>
</evidence>
<evidence type="ECO:0000256" key="1">
    <source>
        <dbReference type="ARBA" id="ARBA00005250"/>
    </source>
</evidence>
<organism evidence="4 5">
    <name type="scientific">Pseudoalteromonas luteoviolacea</name>
    <dbReference type="NCBI Taxonomy" id="43657"/>
    <lineage>
        <taxon>Bacteria</taxon>
        <taxon>Pseudomonadati</taxon>
        <taxon>Pseudomonadota</taxon>
        <taxon>Gammaproteobacteria</taxon>
        <taxon>Alteromonadales</taxon>
        <taxon>Pseudoalteromonadaceae</taxon>
        <taxon>Pseudoalteromonas</taxon>
    </lineage>
</organism>
<dbReference type="PANTHER" id="PTHR42951:SF4">
    <property type="entry name" value="ACYL-COENZYME A THIOESTERASE MBLAC2"/>
    <property type="match status" value="1"/>
</dbReference>
<gene>
    <name evidence="4" type="ORF">JF50_18225</name>
</gene>
<dbReference type="Proteomes" id="UP000031327">
    <property type="component" value="Unassembled WGS sequence"/>
</dbReference>
<dbReference type="InterPro" id="IPR050855">
    <property type="entry name" value="NDM-1-like"/>
</dbReference>
<accession>A0A0C1MH18</accession>
<feature type="signal peptide" evidence="2">
    <location>
        <begin position="1"/>
        <end position="18"/>
    </location>
</feature>
<name>A0A0C1MH18_9GAMM</name>
<reference evidence="4 5" key="1">
    <citation type="submission" date="2014-12" db="EMBL/GenBank/DDBJ databases">
        <title>Draft Genome Sequence of Pseudoalteromonas luteoviolacea HI1.</title>
        <authorList>
            <person name="Asahina A.Y."/>
            <person name="Hadfield M.G."/>
        </authorList>
    </citation>
    <scope>NUCLEOTIDE SEQUENCE [LARGE SCALE GENOMIC DNA]</scope>
    <source>
        <strain evidence="4 5">HI1</strain>
    </source>
</reference>
<protein>
    <submittedName>
        <fullName evidence="4">Metallo-beta-lactamase</fullName>
    </submittedName>
</protein>
<evidence type="ECO:0000256" key="2">
    <source>
        <dbReference type="SAM" id="SignalP"/>
    </source>
</evidence>
<dbReference type="InterPro" id="IPR001279">
    <property type="entry name" value="Metallo-B-lactamas"/>
</dbReference>
<dbReference type="SUPFAM" id="SSF56281">
    <property type="entry name" value="Metallo-hydrolase/oxidoreductase"/>
    <property type="match status" value="1"/>
</dbReference>
<dbReference type="PROSITE" id="PS51257">
    <property type="entry name" value="PROKAR_LIPOPROTEIN"/>
    <property type="match status" value="1"/>
</dbReference>
<dbReference type="InterPro" id="IPR036866">
    <property type="entry name" value="RibonucZ/Hydroxyglut_hydro"/>
</dbReference>
<dbReference type="AlphaFoldDB" id="A0A0C1MH18"/>
<dbReference type="GO" id="GO:0017001">
    <property type="term" value="P:antibiotic catabolic process"/>
    <property type="evidence" value="ECO:0007669"/>
    <property type="project" value="UniProtKB-ARBA"/>
</dbReference>
<dbReference type="Pfam" id="PF00753">
    <property type="entry name" value="Lactamase_B"/>
    <property type="match status" value="1"/>
</dbReference>